<evidence type="ECO:0000256" key="5">
    <source>
        <dbReference type="ARBA" id="ARBA00023242"/>
    </source>
</evidence>
<feature type="region of interest" description="Disordered" evidence="7">
    <location>
        <begin position="893"/>
        <end position="944"/>
    </location>
</feature>
<dbReference type="InterPro" id="IPR052412">
    <property type="entry name" value="CC-Dev_Transcription_Reg"/>
</dbReference>
<feature type="region of interest" description="Disordered" evidence="7">
    <location>
        <begin position="1"/>
        <end position="108"/>
    </location>
</feature>
<dbReference type="GO" id="GO:0000977">
    <property type="term" value="F:RNA polymerase II transcription regulatory region sequence-specific DNA binding"/>
    <property type="evidence" value="ECO:0007669"/>
    <property type="project" value="TreeGrafter"/>
</dbReference>
<dbReference type="InterPro" id="IPR032147">
    <property type="entry name" value="Cic_dom"/>
</dbReference>
<feature type="compositionally biased region" description="Low complexity" evidence="7">
    <location>
        <begin position="1420"/>
        <end position="1457"/>
    </location>
</feature>
<dbReference type="Gene3D" id="1.10.30.10">
    <property type="entry name" value="High mobility group box domain"/>
    <property type="match status" value="1"/>
</dbReference>
<feature type="DNA-binding region" description="HMG box" evidence="6">
    <location>
        <begin position="836"/>
        <end position="904"/>
    </location>
</feature>
<dbReference type="EMBL" id="CAJOBA010000854">
    <property type="protein sequence ID" value="CAF3560900.1"/>
    <property type="molecule type" value="Genomic_DNA"/>
</dbReference>
<keyword evidence="4" id="KW-0804">Transcription</keyword>
<dbReference type="Pfam" id="PF25981">
    <property type="entry name" value="HTH_Cic_C"/>
    <property type="match status" value="1"/>
</dbReference>
<evidence type="ECO:0000313" key="11">
    <source>
        <dbReference type="Proteomes" id="UP000677228"/>
    </source>
</evidence>
<dbReference type="Proteomes" id="UP000682733">
    <property type="component" value="Unassembled WGS sequence"/>
</dbReference>
<dbReference type="InterPro" id="IPR036910">
    <property type="entry name" value="HMG_box_dom_sf"/>
</dbReference>
<feature type="compositionally biased region" description="Polar residues" evidence="7">
    <location>
        <begin position="1227"/>
        <end position="1261"/>
    </location>
</feature>
<feature type="domain" description="HMG box" evidence="8">
    <location>
        <begin position="836"/>
        <end position="904"/>
    </location>
</feature>
<evidence type="ECO:0000313" key="10">
    <source>
        <dbReference type="EMBL" id="CAF3560900.1"/>
    </source>
</evidence>
<keyword evidence="2" id="KW-0805">Transcription regulation</keyword>
<dbReference type="PANTHER" id="PTHR13059">
    <property type="entry name" value="HMG-BOX TRANSCRIPTION FACTOR BBX"/>
    <property type="match status" value="1"/>
</dbReference>
<dbReference type="Proteomes" id="UP000677228">
    <property type="component" value="Unassembled WGS sequence"/>
</dbReference>
<feature type="region of interest" description="Disordered" evidence="7">
    <location>
        <begin position="1665"/>
        <end position="1704"/>
    </location>
</feature>
<sequence>MLTRHASIPSFASSSNLNSKQQQSQSISKHSIQITRNSTRKQTNEFVENNNCFTDRDGGDYSSSDRNKRLKGSGGGGGGDLRQCSIDDNNNHHQKLNSNNNRKYNNSFSLLDNASSTQHFSSQQIGLLSHPQQTQSCTTTTTTSTSTKPLKKRWLASHENSEEKGENQDNQEQTTQNGHVITGNNQLSPISSTMSQSLDSELETIIVNLKENISKCNLNDWIDLNVLVRKTNSNQNFTYVHGHIYQINESIVTIKTKNTNVQELIHINLLNIYELFDIILDNLPVYTDLDVGKRVLCKLSIEHTQYSMGVIMDKTQQQFKIKLIDTEQTVLLARQSLRLILPPWHEEISIDWNLATELILTDKLSLSSSSIRTTVNEESSSMNNDLITMNSNAFRLRLLSTNDYSSSLNRQLSLSLSENLINVNVDDTIRTATATTSIITTEREQEELSNENVKKTLENNIQIIAKPSDDAQQTDNKNMFKKGDIVEAPNQIRKKFNGKQWRRLCSKDNCPKESQRKGLCSRHLSQKDKNSYQQTRPTPPQLLIPRYRHHPYHHSVSSSPVSTIPQYVRHIYDYSPATTSQHSNQTSFNRVNSFPNQQSELQQLFTTSKPTGLVPPGNAFNLHRGSYSAPHSRTATPMPHPSTITLTPLSLSTVTSRVNSHSSSSSLSPCEQQKQQQQRLLFIKDRSPSVQQQAHQQQYFHGEEQQTTSLLRDKENNGMSNIVNWPEILPKISIKVNTTISKVHRQANNEDSEDDDNVFPERCNSPRFNPQQQESPSSQHQLIERQQSQNNSNNQCLYTENKLPQSTSSIQQDTSRSLRPRNLSSHTNNTQNKSYIRRPMNSFMLFCKEQRPLMHLEHPNRDNRTVSKILGEKWYTLTKKERDKYKLLAKSLRQEHSKQNPDYKWSNGTRKQQSKEQKFPVEQAHERESDDEEDADAGSCENGDEKNMALHSQMEFRAQDEDDEQTLISPPIHPVSILSSQQQYPSSSTTPSFANILQQNTETSGNDELKSDLNESSTKTETLICRRSARLQCLNVMEQQTPTTRPDVLGFESLQNLASVCSVVAAEREREQQEQEQQQQQLPLSPINANIENNSSTQFSPINKVVISETKLPPVIQPIPQTACQVNKTPKINLITTGTTNLINDSRLTDGELYSSLQTKGRAFRLHHSSSNSRVIHSHPSSPSFSQYVPSYETQASSNQQFSFVEPAVPPRKFQNSDFSSLEHSHSPPMTFTPTIGKRLNSSTSSLPTTRQVSPNGNDENGGTKINDEVMFNLLLEQYKKNQLLEERLKQLQNGGNATSAATTSQSSAIESDTVTSAAIKECIPSSATVLVANSKIFTPPIKSTIPLKKPSLVDHYHQTDESQQNTQSTLNYDTHLLHITKKIKDDQQYQQPFLNFFPNNHVYQSFLPSPASTIGSNHSSLSSDRSTGYSSGSSSSSSSSCSLEATSSYSSRSNSSLGELKTPPPESIKHQHHKQLQITHDEQQQSIITGTVSKDFIDDETSNCLVTNGGYFVGDDKCKSGMSIPEMFKKQFSTLLSTIRDPSVHKVLEEQFKSGAKDFVQQILLSQQCSTSQSPVPTTSTDTHTQINEQRLYQISDKNNQQCNSSWISSHLPTSNNQSEVHENLQTSSEQFASKVKPTITIETRSSSLRRRKNSNEKQQVIETFSQSSLEQEKVNNNSVKRRKVEKMEPIQRPTTRSRSNSERISTDIMIGNNNLKIKTSNILTHNEPRPPSINHNNFITDTINLRQRKRKIVTIDTDVPSTNERVIVQQQQSLPAIQYQQTITTRSTSDFTNQLEDMKNQLINANSLRSNSSTIVSSSTVNTRNQLSARLKVIELLKDHLYPSDSTILSFQLQNVDLFPKKRDLTLRIREIRQKIMTTTNATKDEEGS</sequence>
<evidence type="ECO:0000256" key="4">
    <source>
        <dbReference type="ARBA" id="ARBA00023163"/>
    </source>
</evidence>
<feature type="compositionally biased region" description="Basic and acidic residues" evidence="7">
    <location>
        <begin position="54"/>
        <end position="67"/>
    </location>
</feature>
<keyword evidence="3 6" id="KW-0238">DNA-binding</keyword>
<name>A0A8S2CZI8_9BILA</name>
<feature type="compositionally biased region" description="Low complexity" evidence="7">
    <location>
        <begin position="655"/>
        <end position="678"/>
    </location>
</feature>
<feature type="compositionally biased region" description="Low complexity" evidence="7">
    <location>
        <begin position="770"/>
        <end position="795"/>
    </location>
</feature>
<dbReference type="InterPro" id="IPR058606">
    <property type="entry name" value="HTH_Cic_C"/>
</dbReference>
<dbReference type="Pfam" id="PF16090">
    <property type="entry name" value="DUF4819"/>
    <property type="match status" value="1"/>
</dbReference>
<organism evidence="9 11">
    <name type="scientific">Didymodactylos carnosus</name>
    <dbReference type="NCBI Taxonomy" id="1234261"/>
    <lineage>
        <taxon>Eukaryota</taxon>
        <taxon>Metazoa</taxon>
        <taxon>Spiralia</taxon>
        <taxon>Gnathifera</taxon>
        <taxon>Rotifera</taxon>
        <taxon>Eurotatoria</taxon>
        <taxon>Bdelloidea</taxon>
        <taxon>Philodinida</taxon>
        <taxon>Philodinidae</taxon>
        <taxon>Didymodactylos</taxon>
    </lineage>
</organism>
<proteinExistence type="predicted"/>
<evidence type="ECO:0000256" key="6">
    <source>
        <dbReference type="PROSITE-ProRule" id="PRU00267"/>
    </source>
</evidence>
<evidence type="ECO:0000256" key="1">
    <source>
        <dbReference type="ARBA" id="ARBA00022553"/>
    </source>
</evidence>
<feature type="compositionally biased region" description="Polar residues" evidence="7">
    <location>
        <begin position="34"/>
        <end position="53"/>
    </location>
</feature>
<feature type="compositionally biased region" description="Basic and acidic residues" evidence="7">
    <location>
        <begin position="913"/>
        <end position="928"/>
    </location>
</feature>
<evidence type="ECO:0000256" key="7">
    <source>
        <dbReference type="SAM" id="MobiDB-lite"/>
    </source>
</evidence>
<reference evidence="9" key="1">
    <citation type="submission" date="2021-02" db="EMBL/GenBank/DDBJ databases">
        <authorList>
            <person name="Nowell W R."/>
        </authorList>
    </citation>
    <scope>NUCLEOTIDE SEQUENCE</scope>
</reference>
<feature type="compositionally biased region" description="Low complexity" evidence="7">
    <location>
        <begin position="132"/>
        <end position="147"/>
    </location>
</feature>
<evidence type="ECO:0000259" key="8">
    <source>
        <dbReference type="PROSITE" id="PS50118"/>
    </source>
</evidence>
<feature type="region of interest" description="Disordered" evidence="7">
    <location>
        <begin position="746"/>
        <end position="836"/>
    </location>
</feature>
<gene>
    <name evidence="9" type="ORF">OVA965_LOCUS3524</name>
    <name evidence="10" type="ORF">TMI583_LOCUS3523</name>
</gene>
<evidence type="ECO:0000256" key="2">
    <source>
        <dbReference type="ARBA" id="ARBA00023015"/>
    </source>
</evidence>
<feature type="compositionally biased region" description="Low complexity" evidence="7">
    <location>
        <begin position="96"/>
        <end position="108"/>
    </location>
</feature>
<dbReference type="SMART" id="SM00398">
    <property type="entry name" value="HMG"/>
    <property type="match status" value="1"/>
</dbReference>
<feature type="compositionally biased region" description="Polar residues" evidence="7">
    <location>
        <begin position="796"/>
        <end position="834"/>
    </location>
</feature>
<dbReference type="InterPro" id="IPR009071">
    <property type="entry name" value="HMG_box_dom"/>
</dbReference>
<feature type="compositionally biased region" description="Polar residues" evidence="7">
    <location>
        <begin position="1665"/>
        <end position="1680"/>
    </location>
</feature>
<protein>
    <recommendedName>
        <fullName evidence="8">HMG box domain-containing protein</fullName>
    </recommendedName>
</protein>
<feature type="region of interest" description="Disordered" evidence="7">
    <location>
        <begin position="1218"/>
        <end position="1265"/>
    </location>
</feature>
<dbReference type="GO" id="GO:0000981">
    <property type="term" value="F:DNA-binding transcription factor activity, RNA polymerase II-specific"/>
    <property type="evidence" value="ECO:0007669"/>
    <property type="project" value="TreeGrafter"/>
</dbReference>
<feature type="compositionally biased region" description="Low complexity" evidence="7">
    <location>
        <begin position="13"/>
        <end position="33"/>
    </location>
</feature>
<evidence type="ECO:0000313" key="9">
    <source>
        <dbReference type="EMBL" id="CAF0779466.1"/>
    </source>
</evidence>
<dbReference type="PANTHER" id="PTHR13059:SF13">
    <property type="entry name" value="PROTEIN CAPICUA HOMOLOG"/>
    <property type="match status" value="1"/>
</dbReference>
<dbReference type="PROSITE" id="PS50118">
    <property type="entry name" value="HMG_BOX_2"/>
    <property type="match status" value="1"/>
</dbReference>
<comment type="caution">
    <text evidence="9">The sequence shown here is derived from an EMBL/GenBank/DDBJ whole genome shotgun (WGS) entry which is preliminary data.</text>
</comment>
<keyword evidence="5 6" id="KW-0539">Nucleus</keyword>
<dbReference type="GO" id="GO:0005634">
    <property type="term" value="C:nucleus"/>
    <property type="evidence" value="ECO:0007669"/>
    <property type="project" value="UniProtKB-UniRule"/>
</dbReference>
<feature type="region of interest" description="Disordered" evidence="7">
    <location>
        <begin position="122"/>
        <end position="151"/>
    </location>
</feature>
<accession>A0A8S2CZI8</accession>
<feature type="region of interest" description="Disordered" evidence="7">
    <location>
        <begin position="655"/>
        <end position="706"/>
    </location>
</feature>
<feature type="region of interest" description="Disordered" evidence="7">
    <location>
        <begin position="510"/>
        <end position="542"/>
    </location>
</feature>
<evidence type="ECO:0000256" key="3">
    <source>
        <dbReference type="ARBA" id="ARBA00023125"/>
    </source>
</evidence>
<keyword evidence="1" id="KW-0597">Phosphoprotein</keyword>
<feature type="region of interest" description="Disordered" evidence="7">
    <location>
        <begin position="1415"/>
        <end position="1474"/>
    </location>
</feature>
<dbReference type="SUPFAM" id="SSF47095">
    <property type="entry name" value="HMG-box"/>
    <property type="match status" value="1"/>
</dbReference>
<dbReference type="Pfam" id="PF00505">
    <property type="entry name" value="HMG_box"/>
    <property type="match status" value="1"/>
</dbReference>
<dbReference type="EMBL" id="CAJNOK010000854">
    <property type="protein sequence ID" value="CAF0779466.1"/>
    <property type="molecule type" value="Genomic_DNA"/>
</dbReference>